<dbReference type="GeneID" id="64626910"/>
<keyword evidence="2" id="KW-1185">Reference proteome</keyword>
<name>A0A9P7EB50_9AGAM</name>
<comment type="caution">
    <text evidence="1">The sequence shown here is derived from an EMBL/GenBank/DDBJ whole genome shotgun (WGS) entry which is preliminary data.</text>
</comment>
<protein>
    <submittedName>
        <fullName evidence="1">Uncharacterized protein</fullName>
    </submittedName>
</protein>
<dbReference type="RefSeq" id="XP_041193004.1">
    <property type="nucleotide sequence ID" value="XM_041332893.1"/>
</dbReference>
<dbReference type="OrthoDB" id="5599874at2759"/>
<evidence type="ECO:0000313" key="2">
    <source>
        <dbReference type="Proteomes" id="UP000807769"/>
    </source>
</evidence>
<reference evidence="1" key="1">
    <citation type="journal article" date="2020" name="New Phytol.">
        <title>Comparative genomics reveals dynamic genome evolution in host specialist ectomycorrhizal fungi.</title>
        <authorList>
            <person name="Lofgren L.A."/>
            <person name="Nguyen N.H."/>
            <person name="Vilgalys R."/>
            <person name="Ruytinx J."/>
            <person name="Liao H.L."/>
            <person name="Branco S."/>
            <person name="Kuo A."/>
            <person name="LaButti K."/>
            <person name="Lipzen A."/>
            <person name="Andreopoulos W."/>
            <person name="Pangilinan J."/>
            <person name="Riley R."/>
            <person name="Hundley H."/>
            <person name="Na H."/>
            <person name="Barry K."/>
            <person name="Grigoriev I.V."/>
            <person name="Stajich J.E."/>
            <person name="Kennedy P.G."/>
        </authorList>
    </citation>
    <scope>NUCLEOTIDE SEQUENCE</scope>
    <source>
        <strain evidence="1">MN1</strain>
    </source>
</reference>
<proteinExistence type="predicted"/>
<gene>
    <name evidence="1" type="ORF">BJ212DRAFT_1299630</name>
</gene>
<dbReference type="AlphaFoldDB" id="A0A9P7EB50"/>
<evidence type="ECO:0000313" key="1">
    <source>
        <dbReference type="EMBL" id="KAG1816331.1"/>
    </source>
</evidence>
<dbReference type="EMBL" id="JABBWG010000016">
    <property type="protein sequence ID" value="KAG1816331.1"/>
    <property type="molecule type" value="Genomic_DNA"/>
</dbReference>
<accession>A0A9P7EB50</accession>
<organism evidence="1 2">
    <name type="scientific">Suillus subaureus</name>
    <dbReference type="NCBI Taxonomy" id="48587"/>
    <lineage>
        <taxon>Eukaryota</taxon>
        <taxon>Fungi</taxon>
        <taxon>Dikarya</taxon>
        <taxon>Basidiomycota</taxon>
        <taxon>Agaricomycotina</taxon>
        <taxon>Agaricomycetes</taxon>
        <taxon>Agaricomycetidae</taxon>
        <taxon>Boletales</taxon>
        <taxon>Suillineae</taxon>
        <taxon>Suillaceae</taxon>
        <taxon>Suillus</taxon>
    </lineage>
</organism>
<sequence length="165" mass="17736">MSNDGNTDIQNAHSLPTTASLMHLLTCISENLRGTRGSKSKEVIQGGKRGDAAFTGFGTMRTNDRGGTVFKAPTLAAKTTNHAPDADIFGPVNDAKDKACPVDEGTGNILSNSLSSRRSVALKRHIPEIMKKFTVRHLDAVGVSKAHPELKELFAKAITLHCRTR</sequence>
<dbReference type="Proteomes" id="UP000807769">
    <property type="component" value="Unassembled WGS sequence"/>
</dbReference>